<evidence type="ECO:0000259" key="2">
    <source>
        <dbReference type="Pfam" id="PF13632"/>
    </source>
</evidence>
<feature type="domain" description="Glycosyltransferase 2-like" evidence="2">
    <location>
        <begin position="267"/>
        <end position="533"/>
    </location>
</feature>
<keyword evidence="1" id="KW-0812">Transmembrane</keyword>
<proteinExistence type="predicted"/>
<keyword evidence="1" id="KW-1133">Transmembrane helix</keyword>
<keyword evidence="1" id="KW-0472">Membrane</keyword>
<evidence type="ECO:0000313" key="3">
    <source>
        <dbReference type="EMBL" id="PTB39677.1"/>
    </source>
</evidence>
<dbReference type="PANTHER" id="PTHR36851:SF1">
    <property type="entry name" value="GLYCO_TRANS_2-LIKE DOMAIN-CONTAINING PROTEIN"/>
    <property type="match status" value="1"/>
</dbReference>
<dbReference type="Pfam" id="PF13632">
    <property type="entry name" value="Glyco_trans_2_3"/>
    <property type="match status" value="1"/>
</dbReference>
<dbReference type="STRING" id="1042311.A0A2T3Z4G3"/>
<reference evidence="3 4" key="1">
    <citation type="submission" date="2016-07" db="EMBL/GenBank/DDBJ databases">
        <title>Multiple horizontal gene transfer events from other fungi enriched the ability of initially mycotrophic Trichoderma (Ascomycota) to feed on dead plant biomass.</title>
        <authorList>
            <consortium name="DOE Joint Genome Institute"/>
            <person name="Aerts A."/>
            <person name="Atanasova L."/>
            <person name="Chenthamara K."/>
            <person name="Zhang J."/>
            <person name="Grujic M."/>
            <person name="Henrissat B."/>
            <person name="Kuo A."/>
            <person name="Salamov A."/>
            <person name="Lipzen A."/>
            <person name="Labutti K."/>
            <person name="Barry K."/>
            <person name="Miao Y."/>
            <person name="Rahimi M.J."/>
            <person name="Shen Q."/>
            <person name="Grigoriev I.V."/>
            <person name="Kubicek C.P."/>
            <person name="Druzhinina I.S."/>
        </authorList>
    </citation>
    <scope>NUCLEOTIDE SEQUENCE [LARGE SCALE GENOMIC DNA]</scope>
    <source>
        <strain evidence="3 4">CBS 433.97</strain>
    </source>
</reference>
<gene>
    <name evidence="3" type="ORF">M441DRAFT_144558</name>
</gene>
<protein>
    <recommendedName>
        <fullName evidence="2">Glycosyltransferase 2-like domain-containing protein</fullName>
    </recommendedName>
</protein>
<feature type="transmembrane region" description="Helical" evidence="1">
    <location>
        <begin position="7"/>
        <end position="27"/>
    </location>
</feature>
<organism evidence="3 4">
    <name type="scientific">Trichoderma asperellum (strain ATCC 204424 / CBS 433.97 / NBRC 101777)</name>
    <dbReference type="NCBI Taxonomy" id="1042311"/>
    <lineage>
        <taxon>Eukaryota</taxon>
        <taxon>Fungi</taxon>
        <taxon>Dikarya</taxon>
        <taxon>Ascomycota</taxon>
        <taxon>Pezizomycotina</taxon>
        <taxon>Sordariomycetes</taxon>
        <taxon>Hypocreomycetidae</taxon>
        <taxon>Hypocreales</taxon>
        <taxon>Hypocreaceae</taxon>
        <taxon>Trichoderma</taxon>
    </lineage>
</organism>
<feature type="transmembrane region" description="Helical" evidence="1">
    <location>
        <begin position="60"/>
        <end position="81"/>
    </location>
</feature>
<keyword evidence="4" id="KW-1185">Reference proteome</keyword>
<dbReference type="Proteomes" id="UP000240493">
    <property type="component" value="Unassembled WGS sequence"/>
</dbReference>
<name>A0A2T3Z4G3_TRIA4</name>
<dbReference type="InterPro" id="IPR029044">
    <property type="entry name" value="Nucleotide-diphossugar_trans"/>
</dbReference>
<accession>A0A2T3Z4G3</accession>
<dbReference type="PANTHER" id="PTHR36851">
    <property type="entry name" value="UNNAMED PRODUCT"/>
    <property type="match status" value="1"/>
</dbReference>
<dbReference type="SUPFAM" id="SSF53448">
    <property type="entry name" value="Nucleotide-diphospho-sugar transferases"/>
    <property type="match status" value="1"/>
</dbReference>
<sequence length="656" mass="72968">MGHFTWCSRCAGGLSMLALIGLSYWVISRESMVENYGFIVYRGASTKDGSYSSKTTAAGAGIWTFIFAYYCLLIHFLVALFPLRACWSIWAITKLLKQSAQSRALQDYKTSGLRRQSSSSSITSSETLSSSDSDNVFSTASEFTDSESELFAEGNDSARSSPVIHAIVIPNYKEEMETLRETLDVLASHPQAYSCYDVYLGMELREAGVESKALSLVQHYVKKFRSIDYTLHPADIPGEAAGKGSNLAWAARKLSSNYTMSIRKNVIVTGIDADSHLSSRYFAQISNMHMDTIYKETASTTLYAAPIIFDRNAHSVSAIVRVADILWCAAGMSGLYSSSVIAPPTSVYSLPLELVDRVGGWDCDSEAIGEDLHMFIKCFFAVNGHLTCRTVLSPVSQTNVSGGGNGGFRGALMDMKARYKQAIRHMWGALDSGFALRKAFEMWKDRKHTCRAFRPLHKTGRGDSLDGYFPEAQLEAGSELPTENDAFSDITRDTLKEPHWEHIFYLAHRLFEAHFLPLHMMILVVASTLYTWVTEGGEDPNNLSWIFSTCKVLRPMGLVEVAVYMLIYESFHRVCVSARERDMAQAGLADGMCFSHRSLKQNFIDYFLVPAVALLYGTLPCAQAEISHFWTADLEYAVSKKAVRQRAKSVTIEDVV</sequence>
<dbReference type="OrthoDB" id="5819478at2759"/>
<dbReference type="AlphaFoldDB" id="A0A2T3Z4G3"/>
<evidence type="ECO:0000256" key="1">
    <source>
        <dbReference type="SAM" id="Phobius"/>
    </source>
</evidence>
<evidence type="ECO:0000313" key="4">
    <source>
        <dbReference type="Proteomes" id="UP000240493"/>
    </source>
</evidence>
<dbReference type="EMBL" id="KZ679264">
    <property type="protein sequence ID" value="PTB39677.1"/>
    <property type="molecule type" value="Genomic_DNA"/>
</dbReference>
<dbReference type="InterPro" id="IPR001173">
    <property type="entry name" value="Glyco_trans_2-like"/>
</dbReference>